<gene>
    <name evidence="2" type="ORF">EUGRSUZ_C04164</name>
</gene>
<dbReference type="KEGG" id="egr:104440476"/>
<dbReference type="EMBL" id="KK198755">
    <property type="protein sequence ID" value="KCW82790.1"/>
    <property type="molecule type" value="Genomic_DNA"/>
</dbReference>
<organism evidence="2">
    <name type="scientific">Eucalyptus grandis</name>
    <name type="common">Flooded gum</name>
    <dbReference type="NCBI Taxonomy" id="71139"/>
    <lineage>
        <taxon>Eukaryota</taxon>
        <taxon>Viridiplantae</taxon>
        <taxon>Streptophyta</taxon>
        <taxon>Embryophyta</taxon>
        <taxon>Tracheophyta</taxon>
        <taxon>Spermatophyta</taxon>
        <taxon>Magnoliopsida</taxon>
        <taxon>eudicotyledons</taxon>
        <taxon>Gunneridae</taxon>
        <taxon>Pentapetalae</taxon>
        <taxon>rosids</taxon>
        <taxon>malvids</taxon>
        <taxon>Myrtales</taxon>
        <taxon>Myrtaceae</taxon>
        <taxon>Myrtoideae</taxon>
        <taxon>Eucalypteae</taxon>
        <taxon>Eucalyptus</taxon>
    </lineage>
</organism>
<name>A0A059CXU7_EUCGR</name>
<dbReference type="InParanoid" id="A0A059CXU7"/>
<dbReference type="eggNOG" id="ENOG502S79U">
    <property type="taxonomic scope" value="Eukaryota"/>
</dbReference>
<dbReference type="OMA" id="YHEVMYH"/>
<sequence>MATNLLTFRPSGGICASASAGVGDKRPEPNRRRSFSPAAPSPSPPSPSSSNSGWWSPLFGWSSEPDYIDSGSHKAGRREDKAEPGPDPSPARPSRFAPGSFTAEKAKQLRMMTQDAGSFHDAMYHSAIASRLASDFGGRPDL</sequence>
<protein>
    <submittedName>
        <fullName evidence="2">Uncharacterized protein</fullName>
    </submittedName>
</protein>
<feature type="compositionally biased region" description="Low complexity" evidence="1">
    <location>
        <begin position="48"/>
        <end position="57"/>
    </location>
</feature>
<dbReference type="PANTHER" id="PTHR34198">
    <property type="entry name" value="OS01G0175100 PROTEIN"/>
    <property type="match status" value="1"/>
</dbReference>
<feature type="region of interest" description="Disordered" evidence="1">
    <location>
        <begin position="1"/>
        <end position="105"/>
    </location>
</feature>
<proteinExistence type="predicted"/>
<dbReference type="OrthoDB" id="1913905at2759"/>
<evidence type="ECO:0000313" key="2">
    <source>
        <dbReference type="EMBL" id="KCW82790.1"/>
    </source>
</evidence>
<dbReference type="Gramene" id="KCW82790">
    <property type="protein sequence ID" value="KCW82790"/>
    <property type="gene ID" value="EUGRSUZ_C04164"/>
</dbReference>
<dbReference type="PANTHER" id="PTHR34198:SF21">
    <property type="entry name" value="PROTEIN, PUTATIVE-RELATED"/>
    <property type="match status" value="1"/>
</dbReference>
<accession>A0A059CXU7</accession>
<evidence type="ECO:0000256" key="1">
    <source>
        <dbReference type="SAM" id="MobiDB-lite"/>
    </source>
</evidence>
<reference evidence="2" key="1">
    <citation type="submission" date="2013-07" db="EMBL/GenBank/DDBJ databases">
        <title>The genome of Eucalyptus grandis.</title>
        <authorList>
            <person name="Schmutz J."/>
            <person name="Hayes R."/>
            <person name="Myburg A."/>
            <person name="Tuskan G."/>
            <person name="Grattapaglia D."/>
            <person name="Rokhsar D.S."/>
        </authorList>
    </citation>
    <scope>NUCLEOTIDE SEQUENCE</scope>
    <source>
        <tissue evidence="2">Leaf extractions</tissue>
    </source>
</reference>
<dbReference type="STRING" id="71139.A0A059CXU7"/>
<dbReference type="AlphaFoldDB" id="A0A059CXU7"/>